<evidence type="ECO:0000313" key="1">
    <source>
        <dbReference type="EMBL" id="KKL65763.1"/>
    </source>
</evidence>
<accession>A0A0F9DVB5</accession>
<proteinExistence type="predicted"/>
<sequence>MKIKVIYVLIISFLLASCGKEEWEGFVYPNKNDLTVHRNTGVYESLES</sequence>
<comment type="caution">
    <text evidence="1">The sequence shown here is derived from an EMBL/GenBank/DDBJ whole genome shotgun (WGS) entry which is preliminary data.</text>
</comment>
<dbReference type="PROSITE" id="PS51257">
    <property type="entry name" value="PROKAR_LIPOPROTEIN"/>
    <property type="match status" value="1"/>
</dbReference>
<protein>
    <submittedName>
        <fullName evidence="1">Uncharacterized protein</fullName>
    </submittedName>
</protein>
<dbReference type="EMBL" id="LAZR01027428">
    <property type="protein sequence ID" value="KKL65763.1"/>
    <property type="molecule type" value="Genomic_DNA"/>
</dbReference>
<gene>
    <name evidence="1" type="ORF">LCGC14_2151760</name>
</gene>
<organism evidence="1">
    <name type="scientific">marine sediment metagenome</name>
    <dbReference type="NCBI Taxonomy" id="412755"/>
    <lineage>
        <taxon>unclassified sequences</taxon>
        <taxon>metagenomes</taxon>
        <taxon>ecological metagenomes</taxon>
    </lineage>
</organism>
<feature type="non-terminal residue" evidence="1">
    <location>
        <position position="48"/>
    </location>
</feature>
<reference evidence="1" key="1">
    <citation type="journal article" date="2015" name="Nature">
        <title>Complex archaea that bridge the gap between prokaryotes and eukaryotes.</title>
        <authorList>
            <person name="Spang A."/>
            <person name="Saw J.H."/>
            <person name="Jorgensen S.L."/>
            <person name="Zaremba-Niedzwiedzka K."/>
            <person name="Martijn J."/>
            <person name="Lind A.E."/>
            <person name="van Eijk R."/>
            <person name="Schleper C."/>
            <person name="Guy L."/>
            <person name="Ettema T.J."/>
        </authorList>
    </citation>
    <scope>NUCLEOTIDE SEQUENCE</scope>
</reference>
<dbReference type="AlphaFoldDB" id="A0A0F9DVB5"/>
<name>A0A0F9DVB5_9ZZZZ</name>